<feature type="transmembrane region" description="Helical" evidence="7">
    <location>
        <begin position="357"/>
        <end position="382"/>
    </location>
</feature>
<evidence type="ECO:0000256" key="5">
    <source>
        <dbReference type="ARBA" id="ARBA00023136"/>
    </source>
</evidence>
<evidence type="ECO:0000256" key="4">
    <source>
        <dbReference type="ARBA" id="ARBA00022989"/>
    </source>
</evidence>
<dbReference type="GO" id="GO:0005886">
    <property type="term" value="C:plasma membrane"/>
    <property type="evidence" value="ECO:0007669"/>
    <property type="project" value="TreeGrafter"/>
</dbReference>
<feature type="binding site" evidence="6">
    <location>
        <position position="264"/>
    </location>
    <ligand>
        <name>Na(+)</name>
        <dbReference type="ChEBI" id="CHEBI:29101"/>
        <label>1</label>
    </ligand>
</feature>
<dbReference type="Proteomes" id="UP001163046">
    <property type="component" value="Unassembled WGS sequence"/>
</dbReference>
<feature type="transmembrane region" description="Helical" evidence="7">
    <location>
        <begin position="151"/>
        <end position="170"/>
    </location>
</feature>
<evidence type="ECO:0000256" key="3">
    <source>
        <dbReference type="ARBA" id="ARBA00022692"/>
    </source>
</evidence>
<keyword evidence="6" id="KW-0915">Sodium</keyword>
<keyword evidence="2" id="KW-0813">Transport</keyword>
<keyword evidence="9" id="KW-1185">Reference proteome</keyword>
<feature type="transmembrane region" description="Helical" evidence="7">
    <location>
        <begin position="317"/>
        <end position="337"/>
    </location>
</feature>
<dbReference type="SUPFAM" id="SSF161070">
    <property type="entry name" value="SNF-like"/>
    <property type="match status" value="1"/>
</dbReference>
<keyword evidence="6" id="KW-0479">Metal-binding</keyword>
<keyword evidence="3 7" id="KW-0812">Transmembrane</keyword>
<proteinExistence type="predicted"/>
<organism evidence="8 9">
    <name type="scientific">Desmophyllum pertusum</name>
    <dbReference type="NCBI Taxonomy" id="174260"/>
    <lineage>
        <taxon>Eukaryota</taxon>
        <taxon>Metazoa</taxon>
        <taxon>Cnidaria</taxon>
        <taxon>Anthozoa</taxon>
        <taxon>Hexacorallia</taxon>
        <taxon>Scleractinia</taxon>
        <taxon>Caryophylliina</taxon>
        <taxon>Caryophylliidae</taxon>
        <taxon>Desmophyllum</taxon>
    </lineage>
</organism>
<dbReference type="Pfam" id="PF00209">
    <property type="entry name" value="SNF"/>
    <property type="match status" value="1"/>
</dbReference>
<keyword evidence="4 7" id="KW-1133">Transmembrane helix</keyword>
<dbReference type="EMBL" id="MU825407">
    <property type="protein sequence ID" value="KAJ7391320.1"/>
    <property type="molecule type" value="Genomic_DNA"/>
</dbReference>
<feature type="transmembrane region" description="Helical" evidence="7">
    <location>
        <begin position="261"/>
        <end position="281"/>
    </location>
</feature>
<feature type="transmembrane region" description="Helical" evidence="7">
    <location>
        <begin position="430"/>
        <end position="451"/>
    </location>
</feature>
<feature type="binding site" evidence="6">
    <location>
        <position position="332"/>
    </location>
    <ligand>
        <name>Na(+)</name>
        <dbReference type="ChEBI" id="CHEBI:29101"/>
        <label>1</label>
    </ligand>
</feature>
<feature type="transmembrane region" description="Helical" evidence="7">
    <location>
        <begin position="388"/>
        <end position="409"/>
    </location>
</feature>
<feature type="transmembrane region" description="Helical" evidence="7">
    <location>
        <begin position="230"/>
        <end position="249"/>
    </location>
</feature>
<dbReference type="InterPro" id="IPR037272">
    <property type="entry name" value="SNS_sf"/>
</dbReference>
<dbReference type="GO" id="GO:0006865">
    <property type="term" value="P:amino acid transport"/>
    <property type="evidence" value="ECO:0007669"/>
    <property type="project" value="TreeGrafter"/>
</dbReference>
<evidence type="ECO:0000256" key="6">
    <source>
        <dbReference type="PIRSR" id="PIRSR600175-1"/>
    </source>
</evidence>
<dbReference type="GO" id="GO:0035725">
    <property type="term" value="P:sodium ion transmembrane transport"/>
    <property type="evidence" value="ECO:0007669"/>
    <property type="project" value="TreeGrafter"/>
</dbReference>
<keyword evidence="5 7" id="KW-0472">Membrane</keyword>
<feature type="transmembrane region" description="Helical" evidence="7">
    <location>
        <begin position="488"/>
        <end position="509"/>
    </location>
</feature>
<accession>A0A9X0D925</accession>
<dbReference type="InterPro" id="IPR000175">
    <property type="entry name" value="Na/ntran_symport"/>
</dbReference>
<comment type="subcellular location">
    <subcellularLocation>
        <location evidence="1">Membrane</location>
        <topology evidence="1">Multi-pass membrane protein</topology>
    </subcellularLocation>
</comment>
<feature type="transmembrane region" description="Helical" evidence="7">
    <location>
        <begin position="176"/>
        <end position="196"/>
    </location>
</feature>
<evidence type="ECO:0000256" key="1">
    <source>
        <dbReference type="ARBA" id="ARBA00004141"/>
    </source>
</evidence>
<dbReference type="OrthoDB" id="6581954at2759"/>
<evidence type="ECO:0000256" key="7">
    <source>
        <dbReference type="SAM" id="Phobius"/>
    </source>
</evidence>
<dbReference type="PROSITE" id="PS50267">
    <property type="entry name" value="NA_NEUROTRAN_SYMP_3"/>
    <property type="match status" value="1"/>
</dbReference>
<evidence type="ECO:0000313" key="9">
    <source>
        <dbReference type="Proteomes" id="UP001163046"/>
    </source>
</evidence>
<comment type="caution">
    <text evidence="8">The sequence shown here is derived from an EMBL/GenBank/DDBJ whole genome shotgun (WGS) entry which is preliminary data.</text>
</comment>
<feature type="binding site" evidence="6">
    <location>
        <position position="328"/>
    </location>
    <ligand>
        <name>Na(+)</name>
        <dbReference type="ChEBI" id="CHEBI:29101"/>
        <label>1</label>
    </ligand>
</feature>
<gene>
    <name evidence="8" type="ORF">OS493_019453</name>
</gene>
<dbReference type="AlphaFoldDB" id="A0A9X0D925"/>
<dbReference type="PANTHER" id="PTHR11616:SF182">
    <property type="entry name" value="TRANSPORTER"/>
    <property type="match status" value="1"/>
</dbReference>
<dbReference type="PANTHER" id="PTHR11616">
    <property type="entry name" value="SODIUM/CHLORIDE DEPENDENT TRANSPORTER"/>
    <property type="match status" value="1"/>
</dbReference>
<dbReference type="PRINTS" id="PR00176">
    <property type="entry name" value="NANEUSMPORT"/>
</dbReference>
<feature type="transmembrane region" description="Helical" evidence="7">
    <location>
        <begin position="33"/>
        <end position="64"/>
    </location>
</feature>
<reference evidence="8" key="1">
    <citation type="submission" date="2023-01" db="EMBL/GenBank/DDBJ databases">
        <title>Genome assembly of the deep-sea coral Lophelia pertusa.</title>
        <authorList>
            <person name="Herrera S."/>
            <person name="Cordes E."/>
        </authorList>
    </citation>
    <scope>NUCLEOTIDE SEQUENCE</scope>
    <source>
        <strain evidence="8">USNM1676648</strain>
        <tissue evidence="8">Polyp</tissue>
    </source>
</reference>
<feature type="binding site" evidence="6">
    <location>
        <position position="331"/>
    </location>
    <ligand>
        <name>Na(+)</name>
        <dbReference type="ChEBI" id="CHEBI:29101"/>
        <label>1</label>
    </ligand>
</feature>
<evidence type="ECO:0000313" key="8">
    <source>
        <dbReference type="EMBL" id="KAJ7391320.1"/>
    </source>
</evidence>
<name>A0A9X0D925_9CNID</name>
<protein>
    <submittedName>
        <fullName evidence="8">Uncharacterized protein</fullName>
    </submittedName>
</protein>
<evidence type="ECO:0000256" key="2">
    <source>
        <dbReference type="ARBA" id="ARBA00022448"/>
    </source>
</evidence>
<sequence length="560" mass="62853">MLIEGLPLFFLELSIGQRMRKSALRCWQDVHPALFGIGVACLMVSLMLCLYYVVVIAWCCYYFFISFTSMLPWEHEKLCPDFLKYKQLGDAVSQCAANSTCSNLTQAILKSQYDNFPDCCVRDPPQYYFYHHALQISPSIEDAGIGMNGKLVGCLVFAWVITYLCVVKGIKSSGKVVYFTATFPYLILIILFFRGITLEGAGKGVKAFFNPDWKLLANANIWKDAATQMFFTLSLGFGALIAFASYMPLHNQVMRDAYTVVFINCGTSLFAGIVVFSILGYREHVTGIPATEVGSGPGLAFMTFSDAILLMDVSPLWAILFFFMLILLGIDSEFGTLEAAIGPIMDLKIFPNMRKELVTLVVAVILFLFGLAMVSGPGFYVFQMFDDYSVTIPLLVIALFQCIGVAWVYGNDRFADDIEFMTGKRPWIGWMICWKYISPLALFIVLMAIIIQQGQSPPTYSKFVGCPQKPYSGAGSPTWTESTPYPGWAIFVVVMIVLCSTLPILIWMIKDWPRNWRTSFHKMFCTGINNYLPDPKKEEVEDRNKGASNYGVEGNVMLKM</sequence>
<dbReference type="GO" id="GO:0046872">
    <property type="term" value="F:metal ion binding"/>
    <property type="evidence" value="ECO:0007669"/>
    <property type="project" value="UniProtKB-KW"/>
</dbReference>